<keyword evidence="2 6" id="KW-0479">Metal-binding</keyword>
<dbReference type="GO" id="GO:0008270">
    <property type="term" value="F:zinc ion binding"/>
    <property type="evidence" value="ECO:0007669"/>
    <property type="project" value="UniProtKB-UniRule"/>
</dbReference>
<dbReference type="EC" id="1.1.1.23" evidence="6"/>
<feature type="binding site" evidence="6">
    <location>
        <position position="429"/>
    </location>
    <ligand>
        <name>substrate</name>
    </ligand>
</feature>
<dbReference type="PROSITE" id="PS00611">
    <property type="entry name" value="HISOL_DEHYDROGENASE"/>
    <property type="match status" value="1"/>
</dbReference>
<evidence type="ECO:0000256" key="3">
    <source>
        <dbReference type="ARBA" id="ARBA00022833"/>
    </source>
</evidence>
<name>A0A437RKL8_9BURK</name>
<protein>
    <recommendedName>
        <fullName evidence="6">Histidinol dehydrogenase</fullName>
        <shortName evidence="6">HDH</shortName>
        <ecNumber evidence="6">1.1.1.23</ecNumber>
    </recommendedName>
</protein>
<comment type="pathway">
    <text evidence="6">Amino-acid biosynthesis; L-histidine biosynthesis; L-histidine from 5-phospho-alpha-D-ribose 1-diphosphate: step 9/9.</text>
</comment>
<dbReference type="FunFam" id="3.40.50.1980:FF:000001">
    <property type="entry name" value="Histidinol dehydrogenase"/>
    <property type="match status" value="1"/>
</dbReference>
<dbReference type="GO" id="GO:0004399">
    <property type="term" value="F:histidinol dehydrogenase activity"/>
    <property type="evidence" value="ECO:0007669"/>
    <property type="project" value="UniProtKB-UniRule"/>
</dbReference>
<evidence type="ECO:0000256" key="2">
    <source>
        <dbReference type="ARBA" id="ARBA00022723"/>
    </source>
</evidence>
<evidence type="ECO:0000256" key="6">
    <source>
        <dbReference type="HAMAP-Rule" id="MF_01024"/>
    </source>
</evidence>
<evidence type="ECO:0000256" key="5">
    <source>
        <dbReference type="ARBA" id="ARBA00023102"/>
    </source>
</evidence>
<gene>
    <name evidence="6 9" type="primary">hisD</name>
    <name evidence="9" type="ORF">EOE66_06195</name>
</gene>
<keyword evidence="6" id="KW-0028">Amino-acid biosynthesis</keyword>
<dbReference type="GO" id="GO:0000105">
    <property type="term" value="P:L-histidine biosynthetic process"/>
    <property type="evidence" value="ECO:0007669"/>
    <property type="project" value="UniProtKB-UniRule"/>
</dbReference>
<feature type="binding site" evidence="6">
    <location>
        <position position="424"/>
    </location>
    <ligand>
        <name>substrate</name>
    </ligand>
</feature>
<feature type="binding site" evidence="6">
    <location>
        <position position="370"/>
    </location>
    <ligand>
        <name>Zn(2+)</name>
        <dbReference type="ChEBI" id="CHEBI:29105"/>
    </ligand>
</feature>
<dbReference type="SUPFAM" id="SSF53720">
    <property type="entry name" value="ALDH-like"/>
    <property type="match status" value="1"/>
</dbReference>
<feature type="binding site" evidence="6">
    <location>
        <position position="139"/>
    </location>
    <ligand>
        <name>NAD(+)</name>
        <dbReference type="ChEBI" id="CHEBI:57540"/>
    </ligand>
</feature>
<reference evidence="9 10" key="1">
    <citation type="submission" date="2019-01" db="EMBL/GenBank/DDBJ databases">
        <authorList>
            <person name="Chen W.-M."/>
        </authorList>
    </citation>
    <scope>NUCLEOTIDE SEQUENCE [LARGE SCALE GENOMIC DNA]</scope>
    <source>
        <strain evidence="9 10">KYPY4</strain>
    </source>
</reference>
<feature type="binding site" evidence="6">
    <location>
        <position position="337"/>
    </location>
    <ligand>
        <name>substrate</name>
    </ligand>
</feature>
<feature type="binding site" evidence="6">
    <location>
        <position position="271"/>
    </location>
    <ligand>
        <name>substrate</name>
    </ligand>
</feature>
<dbReference type="InterPro" id="IPR016181">
    <property type="entry name" value="Acyl_CoA_acyltransferase"/>
</dbReference>
<feature type="active site" description="Proton acceptor" evidence="6">
    <location>
        <position position="336"/>
    </location>
</feature>
<keyword evidence="3 6" id="KW-0862">Zinc</keyword>
<feature type="active site" description="Proton acceptor" evidence="6">
    <location>
        <position position="337"/>
    </location>
</feature>
<feature type="binding site" evidence="6">
    <location>
        <position position="268"/>
    </location>
    <ligand>
        <name>substrate</name>
    </ligand>
</feature>
<dbReference type="PRINTS" id="PR00083">
    <property type="entry name" value="HOLDHDRGNASE"/>
</dbReference>
<keyword evidence="4 6" id="KW-0560">Oxidoreductase</keyword>
<feature type="binding site" evidence="6">
    <location>
        <position position="200"/>
    </location>
    <ligand>
        <name>NAD(+)</name>
        <dbReference type="ChEBI" id="CHEBI:57540"/>
    </ligand>
</feature>
<dbReference type="PANTHER" id="PTHR21256">
    <property type="entry name" value="HISTIDINOL DEHYDROGENASE HDH"/>
    <property type="match status" value="1"/>
</dbReference>
<dbReference type="EMBL" id="SACR01000002">
    <property type="protein sequence ID" value="RVU47333.1"/>
    <property type="molecule type" value="Genomic_DNA"/>
</dbReference>
<dbReference type="CDD" id="cd04301">
    <property type="entry name" value="NAT_SF"/>
    <property type="match status" value="1"/>
</dbReference>
<evidence type="ECO:0000256" key="4">
    <source>
        <dbReference type="ARBA" id="ARBA00023002"/>
    </source>
</evidence>
<dbReference type="GO" id="GO:0005829">
    <property type="term" value="C:cytosol"/>
    <property type="evidence" value="ECO:0007669"/>
    <property type="project" value="TreeGrafter"/>
</dbReference>
<feature type="binding site" evidence="6">
    <location>
        <position position="271"/>
    </location>
    <ligand>
        <name>Zn(2+)</name>
        <dbReference type="ChEBI" id="CHEBI:29105"/>
    </ligand>
</feature>
<feature type="binding site" evidence="6">
    <location>
        <position position="223"/>
    </location>
    <ligand>
        <name>NAD(+)</name>
        <dbReference type="ChEBI" id="CHEBI:57540"/>
    </ligand>
</feature>
<dbReference type="Gene3D" id="3.40.630.30">
    <property type="match status" value="1"/>
</dbReference>
<evidence type="ECO:0000259" key="8">
    <source>
        <dbReference type="PROSITE" id="PS51186"/>
    </source>
</evidence>
<sequence length="605" mass="64698">MSRPVNIRHLSTASADFEAQFGALQHWSAETDAAIESRVAEIIADVRARGDAALLELTARFDGVQAASVAALEIGREELRAAFEGLPATQRAALQAAAERVRRYHQRQLEASSRSWHYRDADGTLLGQKVTPLDRVGIYVPGGKAAYPSSVLMNAIPAQVAGVPEIVMVVPTPRGEKNALVLAAAFVAGAHRVFTVGGAQAVAALAYGTATVPRVDKITGPGNAYVASAKRRVFGQVGIDMIAGPSEILVLADGSTPAEWVAMDLFSQAEHDELAQSILLCPSADYIAQVQAAIDRLLPEMPRQEVIRASLEGRGALILTRSLEEACEISNRIAPEHLEVSTTEPGRWEKLLKHAGAIFLGAYTSESLGDYCAGPNHVLPTSGTARFSSPLGVYDFVKRSSLIEVSEAGAQVLGPVAATLAYGEGLQGHARAAEMRLNPQAAPAPAAADRPFSVRPVDAGNVDAVLKLQVAAGQRRLVSNVERSLAQVAYEPAGRAVAMFSGEGSDEEAVGMMLLYDMRMDKKSPADQLYVWRLLVDERFQGLGHGRRAMQWVIEEARRLGLPSVGLSHVELEGHAGDFYEKLGFRYTGEVDEGELKMILALGGD</sequence>
<dbReference type="GO" id="GO:0016747">
    <property type="term" value="F:acyltransferase activity, transferring groups other than amino-acyl groups"/>
    <property type="evidence" value="ECO:0007669"/>
    <property type="project" value="InterPro"/>
</dbReference>
<dbReference type="Gene3D" id="3.40.50.1980">
    <property type="entry name" value="Nitrogenase molybdenum iron protein domain"/>
    <property type="match status" value="2"/>
</dbReference>
<dbReference type="SUPFAM" id="SSF55729">
    <property type="entry name" value="Acyl-CoA N-acyltransferases (Nat)"/>
    <property type="match status" value="1"/>
</dbReference>
<comment type="cofactor">
    <cofactor evidence="6">
        <name>Zn(2+)</name>
        <dbReference type="ChEBI" id="CHEBI:29105"/>
    </cofactor>
    <text evidence="6">Binds 1 zinc ion per subunit.</text>
</comment>
<feature type="binding site" evidence="6">
    <location>
        <position position="370"/>
    </location>
    <ligand>
        <name>substrate</name>
    </ligand>
</feature>
<dbReference type="PROSITE" id="PS51186">
    <property type="entry name" value="GNAT"/>
    <property type="match status" value="1"/>
</dbReference>
<comment type="function">
    <text evidence="6">Catalyzes the sequential NAD-dependent oxidations of L-histidinol to L-histidinaldehyde and then to L-histidine.</text>
</comment>
<evidence type="ECO:0000256" key="7">
    <source>
        <dbReference type="RuleBase" id="RU004175"/>
    </source>
</evidence>
<dbReference type="HAMAP" id="MF_01024">
    <property type="entry name" value="HisD"/>
    <property type="match status" value="1"/>
</dbReference>
<dbReference type="Pfam" id="PF00583">
    <property type="entry name" value="Acetyltransf_1"/>
    <property type="match status" value="1"/>
</dbReference>
<feature type="domain" description="N-acetyltransferase" evidence="8">
    <location>
        <begin position="452"/>
        <end position="603"/>
    </location>
</feature>
<dbReference type="OrthoDB" id="9805269at2"/>
<dbReference type="PANTHER" id="PTHR21256:SF2">
    <property type="entry name" value="HISTIDINE BIOSYNTHESIS TRIFUNCTIONAL PROTEIN"/>
    <property type="match status" value="1"/>
</dbReference>
<evidence type="ECO:0000313" key="9">
    <source>
        <dbReference type="EMBL" id="RVU47333.1"/>
    </source>
</evidence>
<keyword evidence="5 6" id="KW-0368">Histidine biosynthesis</keyword>
<evidence type="ECO:0000256" key="1">
    <source>
        <dbReference type="ARBA" id="ARBA00010178"/>
    </source>
</evidence>
<keyword evidence="10" id="KW-1185">Reference proteome</keyword>
<feature type="binding site" evidence="6">
    <location>
        <position position="268"/>
    </location>
    <ligand>
        <name>Zn(2+)</name>
        <dbReference type="ChEBI" id="CHEBI:29105"/>
    </ligand>
</feature>
<feature type="binding site" evidence="6">
    <location>
        <position position="246"/>
    </location>
    <ligand>
        <name>substrate</name>
    </ligand>
</feature>
<dbReference type="UniPathway" id="UPA00031">
    <property type="reaction ID" value="UER00014"/>
</dbReference>
<dbReference type="InterPro" id="IPR001692">
    <property type="entry name" value="Histidinol_DH_CS"/>
</dbReference>
<dbReference type="Pfam" id="PF00815">
    <property type="entry name" value="Histidinol_dh"/>
    <property type="match status" value="1"/>
</dbReference>
<dbReference type="AlphaFoldDB" id="A0A437RKL8"/>
<comment type="similarity">
    <text evidence="1 6 7">Belongs to the histidinol dehydrogenase family.</text>
</comment>
<dbReference type="FunFam" id="3.40.50.1980:FF:000026">
    <property type="entry name" value="Histidinol dehydrogenase"/>
    <property type="match status" value="1"/>
</dbReference>
<dbReference type="CDD" id="cd06572">
    <property type="entry name" value="Histidinol_dh"/>
    <property type="match status" value="1"/>
</dbReference>
<feature type="binding site" evidence="6">
    <location>
        <position position="429"/>
    </location>
    <ligand>
        <name>Zn(2+)</name>
        <dbReference type="ChEBI" id="CHEBI:29105"/>
    </ligand>
</feature>
<dbReference type="InterPro" id="IPR012131">
    <property type="entry name" value="Hstdl_DH"/>
</dbReference>
<proteinExistence type="inferred from homology"/>
<dbReference type="InterPro" id="IPR016161">
    <property type="entry name" value="Ald_DH/histidinol_DH"/>
</dbReference>
<dbReference type="Gene3D" id="1.20.5.1300">
    <property type="match status" value="1"/>
</dbReference>
<organism evidence="9 10">
    <name type="scientific">Rubrivivax rivuli</name>
    <dbReference type="NCBI Taxonomy" id="1862385"/>
    <lineage>
        <taxon>Bacteria</taxon>
        <taxon>Pseudomonadati</taxon>
        <taxon>Pseudomonadota</taxon>
        <taxon>Betaproteobacteria</taxon>
        <taxon>Burkholderiales</taxon>
        <taxon>Sphaerotilaceae</taxon>
        <taxon>Rubrivivax</taxon>
    </lineage>
</organism>
<dbReference type="InterPro" id="IPR000182">
    <property type="entry name" value="GNAT_dom"/>
</dbReference>
<accession>A0A437RKL8</accession>
<comment type="catalytic activity">
    <reaction evidence="6">
        <text>L-histidinol + 2 NAD(+) + H2O = L-histidine + 2 NADH + 3 H(+)</text>
        <dbReference type="Rhea" id="RHEA:20641"/>
        <dbReference type="ChEBI" id="CHEBI:15377"/>
        <dbReference type="ChEBI" id="CHEBI:15378"/>
        <dbReference type="ChEBI" id="CHEBI:57540"/>
        <dbReference type="ChEBI" id="CHEBI:57595"/>
        <dbReference type="ChEBI" id="CHEBI:57699"/>
        <dbReference type="ChEBI" id="CHEBI:57945"/>
        <dbReference type="EC" id="1.1.1.23"/>
    </reaction>
</comment>
<comment type="caution">
    <text evidence="9">The sequence shown here is derived from an EMBL/GenBank/DDBJ whole genome shotgun (WGS) entry which is preliminary data.</text>
</comment>
<dbReference type="Proteomes" id="UP000285575">
    <property type="component" value="Unassembled WGS sequence"/>
</dbReference>
<dbReference type="GO" id="GO:0051287">
    <property type="term" value="F:NAD binding"/>
    <property type="evidence" value="ECO:0007669"/>
    <property type="project" value="InterPro"/>
</dbReference>
<keyword evidence="6" id="KW-0520">NAD</keyword>
<evidence type="ECO:0000313" key="10">
    <source>
        <dbReference type="Proteomes" id="UP000285575"/>
    </source>
</evidence>
<dbReference type="NCBIfam" id="TIGR00069">
    <property type="entry name" value="hisD"/>
    <property type="match status" value="1"/>
</dbReference>